<evidence type="ECO:0000313" key="5">
    <source>
        <dbReference type="Proteomes" id="UP000186698"/>
    </source>
</evidence>
<dbReference type="Gene3D" id="1.20.930.20">
    <property type="entry name" value="Adaptor protein Cbl, N-terminal domain"/>
    <property type="match status" value="1"/>
</dbReference>
<protein>
    <submittedName>
        <fullName evidence="6">Mixed lineage kinase domain-like protein</fullName>
    </submittedName>
</protein>
<evidence type="ECO:0000313" key="6">
    <source>
        <dbReference type="RefSeq" id="XP_041446179.1"/>
    </source>
</evidence>
<accession>A0A8J1MWD7</accession>
<keyword evidence="2" id="KW-0067">ATP-binding</keyword>
<keyword evidence="1" id="KW-0547">Nucleotide-binding</keyword>
<dbReference type="GeneID" id="108714144"/>
<dbReference type="Gene3D" id="3.30.200.20">
    <property type="entry name" value="Phosphorylase Kinase, domain 1"/>
    <property type="match status" value="1"/>
</dbReference>
<dbReference type="InterPro" id="IPR011009">
    <property type="entry name" value="Kinase-like_dom_sf"/>
</dbReference>
<dbReference type="InterPro" id="IPR001245">
    <property type="entry name" value="Ser-Thr/Tyr_kinase_cat_dom"/>
</dbReference>
<dbReference type="GO" id="GO:0005737">
    <property type="term" value="C:cytoplasm"/>
    <property type="evidence" value="ECO:0000318"/>
    <property type="project" value="GO_Central"/>
</dbReference>
<proteinExistence type="predicted"/>
<dbReference type="PANTHER" id="PTHR44329">
    <property type="entry name" value="SERINE/THREONINE-PROTEIN KINASE TNNI3K-RELATED"/>
    <property type="match status" value="1"/>
</dbReference>
<dbReference type="InterPro" id="IPR051681">
    <property type="entry name" value="Ser/Thr_Kinases-Pseudokinases"/>
</dbReference>
<sequence length="490" mass="56785">MELLKSILKIAHNIYSLHEKASCNKKQCNRLRKRIELLMVPVEKLNKQAKMRKDHDDILQELLCTMSNAESWIQKYSNRMWLLKFIKANRIKEEFDLINDRLRDAAEALIMLTSVEHTQDFLKYFDEKEWKKQNIKAIEADINDIKEYLKGEMGSVAENVVYVADKVDSMSNKFDNMTTKMDRLEDLYKNLEAQLFSGIRMPWNPKIIQAADLVQTELLMETRDCLLYRGDYHKSPVTIKVLKGELSKDNETVRRSFDSDCKTMKKFECMNILRLYGICIDNSKSEPYYCMVTEFCEKGTLRELLSSDKNLPWEQRILMALDAARALYRLHQSEHKTVLYGNLSSSKFLVDGNGCLKLYGFGLSKTESSMRRSCNVKKREKNTEWIYTAPETLKDINAYDKHSEIYSLGVVFYEIASGNIPLQGLPVSEKLEEVYQLLSTEMEMGIPTDCPTILQDLIKKTTDINPKNRPSAGAVVDLLLNHLNKEANHE</sequence>
<evidence type="ECO:0000256" key="3">
    <source>
        <dbReference type="SAM" id="Coils"/>
    </source>
</evidence>
<dbReference type="GO" id="GO:0097527">
    <property type="term" value="P:necroptotic signaling pathway"/>
    <property type="evidence" value="ECO:0000318"/>
    <property type="project" value="GO_Central"/>
</dbReference>
<evidence type="ECO:0000256" key="2">
    <source>
        <dbReference type="ARBA" id="ARBA00022840"/>
    </source>
</evidence>
<dbReference type="InterPro" id="IPR059179">
    <property type="entry name" value="MLKL-like_MCAfunc"/>
</dbReference>
<dbReference type="AlphaFoldDB" id="A0A8J1MWD7"/>
<dbReference type="SUPFAM" id="SSF56112">
    <property type="entry name" value="Protein kinase-like (PK-like)"/>
    <property type="match status" value="1"/>
</dbReference>
<keyword evidence="3" id="KW-0175">Coiled coil</keyword>
<dbReference type="CDD" id="cd21037">
    <property type="entry name" value="MLKL_NTD"/>
    <property type="match status" value="1"/>
</dbReference>
<feature type="coiled-coil region" evidence="3">
    <location>
        <begin position="167"/>
        <end position="194"/>
    </location>
</feature>
<dbReference type="CTD" id="108714144"/>
<dbReference type="GO" id="GO:0007166">
    <property type="term" value="P:cell surface receptor signaling pathway"/>
    <property type="evidence" value="ECO:0007669"/>
    <property type="project" value="InterPro"/>
</dbReference>
<gene>
    <name evidence="6" type="primary">LOC108714144</name>
</gene>
<dbReference type="Gene3D" id="1.10.510.10">
    <property type="entry name" value="Transferase(Phosphotransferase) domain 1"/>
    <property type="match status" value="1"/>
</dbReference>
<dbReference type="PANTHER" id="PTHR44329:SF298">
    <property type="entry name" value="MIXED LINEAGE KINASE DOMAIN-LIKE PROTEIN"/>
    <property type="match status" value="1"/>
</dbReference>
<dbReference type="KEGG" id="xla:108714144"/>
<dbReference type="GO" id="GO:0005524">
    <property type="term" value="F:ATP binding"/>
    <property type="evidence" value="ECO:0007669"/>
    <property type="project" value="UniProtKB-KW"/>
</dbReference>
<feature type="domain" description="Protein kinase" evidence="4">
    <location>
        <begin position="142"/>
        <end position="490"/>
    </location>
</feature>
<dbReference type="InterPro" id="IPR054000">
    <property type="entry name" value="MLKL_N"/>
</dbReference>
<dbReference type="Proteomes" id="UP000186698">
    <property type="component" value="Chromosome 4L"/>
</dbReference>
<reference evidence="6" key="1">
    <citation type="submission" date="2025-08" db="UniProtKB">
        <authorList>
            <consortium name="RefSeq"/>
        </authorList>
    </citation>
    <scope>IDENTIFICATION</scope>
    <source>
        <strain evidence="6">J_2021</strain>
        <tissue evidence="6">Erythrocytes</tissue>
    </source>
</reference>
<name>A0A8J1MWD7_XENLA</name>
<dbReference type="RefSeq" id="XP_041446179.1">
    <property type="nucleotide sequence ID" value="XM_041590245.1"/>
</dbReference>
<organism evidence="5 6">
    <name type="scientific">Xenopus laevis</name>
    <name type="common">African clawed frog</name>
    <dbReference type="NCBI Taxonomy" id="8355"/>
    <lineage>
        <taxon>Eukaryota</taxon>
        <taxon>Metazoa</taxon>
        <taxon>Chordata</taxon>
        <taxon>Craniata</taxon>
        <taxon>Vertebrata</taxon>
        <taxon>Euteleostomi</taxon>
        <taxon>Amphibia</taxon>
        <taxon>Batrachia</taxon>
        <taxon>Anura</taxon>
        <taxon>Pipoidea</taxon>
        <taxon>Pipidae</taxon>
        <taxon>Xenopodinae</taxon>
        <taxon>Xenopus</taxon>
        <taxon>Xenopus</taxon>
    </lineage>
</organism>
<dbReference type="Pfam" id="PF22215">
    <property type="entry name" value="MLKL_N"/>
    <property type="match status" value="1"/>
</dbReference>
<dbReference type="InterPro" id="IPR000719">
    <property type="entry name" value="Prot_kinase_dom"/>
</dbReference>
<dbReference type="OrthoDB" id="4062651at2759"/>
<dbReference type="PROSITE" id="PS50011">
    <property type="entry name" value="PROTEIN_KINASE_DOM"/>
    <property type="match status" value="1"/>
</dbReference>
<keyword evidence="5" id="KW-1185">Reference proteome</keyword>
<evidence type="ECO:0000256" key="1">
    <source>
        <dbReference type="ARBA" id="ARBA00022741"/>
    </source>
</evidence>
<dbReference type="GO" id="GO:0004672">
    <property type="term" value="F:protein kinase activity"/>
    <property type="evidence" value="ECO:0007669"/>
    <property type="project" value="InterPro"/>
</dbReference>
<dbReference type="Pfam" id="PF07714">
    <property type="entry name" value="PK_Tyr_Ser-Thr"/>
    <property type="match status" value="1"/>
</dbReference>
<evidence type="ECO:0000259" key="4">
    <source>
        <dbReference type="PROSITE" id="PS50011"/>
    </source>
</evidence>
<dbReference type="InterPro" id="IPR036537">
    <property type="entry name" value="Adaptor_Cbl_N_dom_sf"/>
</dbReference>